<proteinExistence type="predicted"/>
<evidence type="ECO:0000313" key="2">
    <source>
        <dbReference type="EMBL" id="MBL0395022.1"/>
    </source>
</evidence>
<reference evidence="2 3" key="1">
    <citation type="journal article" date="2017" name="Int. J. Syst. Evol. Microbiol.">
        <title>Ramlibacter monticola sp. nov., isolated from forest soil.</title>
        <authorList>
            <person name="Chaudhary D.K."/>
            <person name="Kim J."/>
        </authorList>
    </citation>
    <scope>NUCLEOTIDE SEQUENCE [LARGE SCALE GENOMIC DNA]</scope>
    <source>
        <strain evidence="2 3">KACC 19175</strain>
    </source>
</reference>
<dbReference type="AlphaFoldDB" id="A0A936Z6P5"/>
<keyword evidence="3" id="KW-1185">Reference proteome</keyword>
<name>A0A936Z6P5_9BURK</name>
<evidence type="ECO:0000256" key="1">
    <source>
        <dbReference type="SAM" id="Phobius"/>
    </source>
</evidence>
<sequence length="351" mass="38456">MTETLPYFLMLCVAAVPALIQQSRSPRVGWVLIFVILVLFVGLRYRVGSDWEGYVQLAQRLDGEPLANALVLGDPLFFVILWASVEAGFGVYGANLVTTAIFLYGVFCYCRRMPSPWLALYSALPFLVIVVGMSANRQAAAVGVTLYLLATWEKSSTPVRLAIIAVAASLHSSAAIFLLLFVLEARVSRAKKVIAGITAFGVLGYYVSESQSFSRYAVTYIGDTEINHAAGATQHILLNAIPALVLLLSGRKLWKLIPQWNFTVAMALASLVLLVIGMEFSVAASRLSFYLYPVSLCVLSTIPEMGNTAEMKTLLRWVVVVYGAVMLAGWLTFANHAYNHKPYSNVLLQQV</sequence>
<keyword evidence="1" id="KW-1133">Transmembrane helix</keyword>
<accession>A0A936Z6P5</accession>
<feature type="transmembrane region" description="Helical" evidence="1">
    <location>
        <begin position="159"/>
        <end position="183"/>
    </location>
</feature>
<evidence type="ECO:0000313" key="3">
    <source>
        <dbReference type="Proteomes" id="UP000599109"/>
    </source>
</evidence>
<dbReference type="EMBL" id="JAEQNE010000011">
    <property type="protein sequence ID" value="MBL0395022.1"/>
    <property type="molecule type" value="Genomic_DNA"/>
</dbReference>
<gene>
    <name evidence="2" type="ORF">JJ685_28070</name>
</gene>
<feature type="transmembrane region" description="Helical" evidence="1">
    <location>
        <begin position="190"/>
        <end position="208"/>
    </location>
</feature>
<dbReference type="InterPro" id="IPR049458">
    <property type="entry name" value="EpsG-like"/>
</dbReference>
<dbReference type="RefSeq" id="WP_201677693.1">
    <property type="nucleotide sequence ID" value="NZ_JAEQNE010000011.1"/>
</dbReference>
<feature type="transmembrane region" description="Helical" evidence="1">
    <location>
        <begin position="260"/>
        <end position="278"/>
    </location>
</feature>
<dbReference type="Pfam" id="PF14897">
    <property type="entry name" value="EpsG"/>
    <property type="match status" value="1"/>
</dbReference>
<keyword evidence="1" id="KW-0812">Transmembrane</keyword>
<feature type="transmembrane region" description="Helical" evidence="1">
    <location>
        <begin position="314"/>
        <end position="333"/>
    </location>
</feature>
<keyword evidence="1" id="KW-0472">Membrane</keyword>
<feature type="transmembrane region" description="Helical" evidence="1">
    <location>
        <begin position="91"/>
        <end position="110"/>
    </location>
</feature>
<organism evidence="2 3">
    <name type="scientific">Ramlibacter monticola</name>
    <dbReference type="NCBI Taxonomy" id="1926872"/>
    <lineage>
        <taxon>Bacteria</taxon>
        <taxon>Pseudomonadati</taxon>
        <taxon>Pseudomonadota</taxon>
        <taxon>Betaproteobacteria</taxon>
        <taxon>Burkholderiales</taxon>
        <taxon>Comamonadaceae</taxon>
        <taxon>Ramlibacter</taxon>
    </lineage>
</organism>
<feature type="transmembrane region" description="Helical" evidence="1">
    <location>
        <begin position="117"/>
        <end position="139"/>
    </location>
</feature>
<feature type="transmembrane region" description="Helical" evidence="1">
    <location>
        <begin position="28"/>
        <end position="45"/>
    </location>
</feature>
<protein>
    <submittedName>
        <fullName evidence="2">EpsG family protein</fullName>
    </submittedName>
</protein>
<comment type="caution">
    <text evidence="2">The sequence shown here is derived from an EMBL/GenBank/DDBJ whole genome shotgun (WGS) entry which is preliminary data.</text>
</comment>
<feature type="transmembrane region" description="Helical" evidence="1">
    <location>
        <begin position="228"/>
        <end position="248"/>
    </location>
</feature>
<dbReference type="Proteomes" id="UP000599109">
    <property type="component" value="Unassembled WGS sequence"/>
</dbReference>